<keyword evidence="3 7" id="KW-0732">Signal</keyword>
<keyword evidence="2" id="KW-0964">Secreted</keyword>
<keyword evidence="4" id="KW-0677">Repeat</keyword>
<dbReference type="InterPro" id="IPR002902">
    <property type="entry name" value="GNK2"/>
</dbReference>
<dbReference type="STRING" id="56857.A0A200QRN6"/>
<proteinExistence type="inferred from homology"/>
<dbReference type="EMBL" id="MVGT01001192">
    <property type="protein sequence ID" value="OVA13146.1"/>
    <property type="molecule type" value="Genomic_DNA"/>
</dbReference>
<feature type="domain" description="Gnk2-homologous" evidence="8">
    <location>
        <begin position="32"/>
        <end position="134"/>
    </location>
</feature>
<dbReference type="InParanoid" id="A0A200QRN6"/>
<evidence type="ECO:0000256" key="2">
    <source>
        <dbReference type="ARBA" id="ARBA00022525"/>
    </source>
</evidence>
<dbReference type="PROSITE" id="PS51473">
    <property type="entry name" value="GNK2"/>
    <property type="match status" value="2"/>
</dbReference>
<dbReference type="FunCoup" id="A0A200QRN6">
    <property type="interactions" value="81"/>
</dbReference>
<dbReference type="AlphaFoldDB" id="A0A200QRN6"/>
<gene>
    <name evidence="9" type="ORF">BVC80_8917g8</name>
</gene>
<evidence type="ECO:0000313" key="9">
    <source>
        <dbReference type="EMBL" id="OVA13146.1"/>
    </source>
</evidence>
<dbReference type="CDD" id="cd23509">
    <property type="entry name" value="Gnk2-like"/>
    <property type="match status" value="2"/>
</dbReference>
<comment type="caution">
    <text evidence="9">The sequence shown here is derived from an EMBL/GenBank/DDBJ whole genome shotgun (WGS) entry which is preliminary data.</text>
</comment>
<feature type="signal peptide" evidence="7">
    <location>
        <begin position="1"/>
        <end position="25"/>
    </location>
</feature>
<keyword evidence="5" id="KW-0325">Glycoprotein</keyword>
<feature type="chain" id="PRO_5012487718" evidence="7">
    <location>
        <begin position="26"/>
        <end position="248"/>
    </location>
</feature>
<evidence type="ECO:0000256" key="6">
    <source>
        <dbReference type="ARBA" id="ARBA00038515"/>
    </source>
</evidence>
<dbReference type="FunFam" id="3.30.430.20:FF:000002">
    <property type="entry name" value="Cysteine-rich receptor-like protein kinase 10"/>
    <property type="match status" value="1"/>
</dbReference>
<dbReference type="PANTHER" id="PTHR32411:SF43">
    <property type="entry name" value="CYSTEINE-RICH REPEAT SECRETORY PROTEIN 38"/>
    <property type="match status" value="1"/>
</dbReference>
<protein>
    <submittedName>
        <fullName evidence="9">Gnk2-homologous domain</fullName>
    </submittedName>
</protein>
<evidence type="ECO:0000256" key="4">
    <source>
        <dbReference type="ARBA" id="ARBA00022737"/>
    </source>
</evidence>
<dbReference type="Proteomes" id="UP000195402">
    <property type="component" value="Unassembled WGS sequence"/>
</dbReference>
<evidence type="ECO:0000256" key="7">
    <source>
        <dbReference type="SAM" id="SignalP"/>
    </source>
</evidence>
<keyword evidence="10" id="KW-1185">Reference proteome</keyword>
<dbReference type="Pfam" id="PF01657">
    <property type="entry name" value="Stress-antifung"/>
    <property type="match status" value="2"/>
</dbReference>
<sequence length="248" mass="27539">MSFLIRLIPLYYLLSFTLSLHIVFGQSTSSPDPLFHFCTNPKNYTSESSYGKNLNSLASYLSSNTPPTGFGLGSIGEAEDRVNGLALCRGDVKSPDCKTCVVTASDEIRKRCPYNKGAIIWYDNCLFKYTNEKFFGKIATANRFYMWNINQVSDPASFNQRTKEFLTGLSMKAEASPVLFATGEMEMEGSEKLYGLVQCTRDLSSSDCKKCLDDAVNEIPSCCDGKRGGRVVGGSCNFRYELYPFVNA</sequence>
<dbReference type="FunFam" id="3.30.430.20:FF:000009">
    <property type="entry name" value="Cysteine-rich receptor-like protein kinase 28"/>
    <property type="match status" value="1"/>
</dbReference>
<evidence type="ECO:0000313" key="10">
    <source>
        <dbReference type="Proteomes" id="UP000195402"/>
    </source>
</evidence>
<dbReference type="GO" id="GO:0005576">
    <property type="term" value="C:extracellular region"/>
    <property type="evidence" value="ECO:0007669"/>
    <property type="project" value="UniProtKB-SubCell"/>
</dbReference>
<name>A0A200QRN6_MACCD</name>
<dbReference type="OrthoDB" id="696781at2759"/>
<organism evidence="9 10">
    <name type="scientific">Macleaya cordata</name>
    <name type="common">Five-seeded plume-poppy</name>
    <name type="synonym">Bocconia cordata</name>
    <dbReference type="NCBI Taxonomy" id="56857"/>
    <lineage>
        <taxon>Eukaryota</taxon>
        <taxon>Viridiplantae</taxon>
        <taxon>Streptophyta</taxon>
        <taxon>Embryophyta</taxon>
        <taxon>Tracheophyta</taxon>
        <taxon>Spermatophyta</taxon>
        <taxon>Magnoliopsida</taxon>
        <taxon>Ranunculales</taxon>
        <taxon>Papaveraceae</taxon>
        <taxon>Papaveroideae</taxon>
        <taxon>Macleaya</taxon>
    </lineage>
</organism>
<evidence type="ECO:0000256" key="3">
    <source>
        <dbReference type="ARBA" id="ARBA00022729"/>
    </source>
</evidence>
<comment type="similarity">
    <text evidence="6">Belongs to the cysteine-rich repeat secretory protein family.</text>
</comment>
<dbReference type="InterPro" id="IPR050581">
    <property type="entry name" value="CRR_secretory_protein"/>
</dbReference>
<evidence type="ECO:0000256" key="5">
    <source>
        <dbReference type="ARBA" id="ARBA00023180"/>
    </source>
</evidence>
<dbReference type="PANTHER" id="PTHR32411">
    <property type="entry name" value="CYSTEINE-RICH REPEAT SECRETORY PROTEIN 38-RELATED"/>
    <property type="match status" value="1"/>
</dbReference>
<reference evidence="9 10" key="1">
    <citation type="journal article" date="2017" name="Mol. Plant">
        <title>The Genome of Medicinal Plant Macleaya cordata Provides New Insights into Benzylisoquinoline Alkaloids Metabolism.</title>
        <authorList>
            <person name="Liu X."/>
            <person name="Liu Y."/>
            <person name="Huang P."/>
            <person name="Ma Y."/>
            <person name="Qing Z."/>
            <person name="Tang Q."/>
            <person name="Cao H."/>
            <person name="Cheng P."/>
            <person name="Zheng Y."/>
            <person name="Yuan Z."/>
            <person name="Zhou Y."/>
            <person name="Liu J."/>
            <person name="Tang Z."/>
            <person name="Zhuo Y."/>
            <person name="Zhang Y."/>
            <person name="Yu L."/>
            <person name="Huang J."/>
            <person name="Yang P."/>
            <person name="Peng Q."/>
            <person name="Zhang J."/>
            <person name="Jiang W."/>
            <person name="Zhang Z."/>
            <person name="Lin K."/>
            <person name="Ro D.K."/>
            <person name="Chen X."/>
            <person name="Xiong X."/>
            <person name="Shang Y."/>
            <person name="Huang S."/>
            <person name="Zeng J."/>
        </authorList>
    </citation>
    <scope>NUCLEOTIDE SEQUENCE [LARGE SCALE GENOMIC DNA]</scope>
    <source>
        <strain evidence="10">cv. BLH2017</strain>
        <tissue evidence="9">Root</tissue>
    </source>
</reference>
<dbReference type="OMA" id="ESCKACL"/>
<evidence type="ECO:0000259" key="8">
    <source>
        <dbReference type="PROSITE" id="PS51473"/>
    </source>
</evidence>
<feature type="domain" description="Gnk2-homologous" evidence="8">
    <location>
        <begin position="140"/>
        <end position="245"/>
    </location>
</feature>
<dbReference type="InterPro" id="IPR038408">
    <property type="entry name" value="GNK2_sf"/>
</dbReference>
<comment type="subcellular location">
    <subcellularLocation>
        <location evidence="1">Secreted</location>
    </subcellularLocation>
</comment>
<evidence type="ECO:0000256" key="1">
    <source>
        <dbReference type="ARBA" id="ARBA00004613"/>
    </source>
</evidence>
<accession>A0A200QRN6</accession>
<dbReference type="Gene3D" id="3.30.430.20">
    <property type="entry name" value="Gnk2 domain, C-X8-C-X2-C motif"/>
    <property type="match status" value="2"/>
</dbReference>